<dbReference type="CDD" id="cd00093">
    <property type="entry name" value="HTH_XRE"/>
    <property type="match status" value="1"/>
</dbReference>
<dbReference type="SMART" id="SM00530">
    <property type="entry name" value="HTH_XRE"/>
    <property type="match status" value="1"/>
</dbReference>
<dbReference type="Proteomes" id="UP000830158">
    <property type="component" value="Chromosome"/>
</dbReference>
<dbReference type="Gene3D" id="3.30.450.180">
    <property type="match status" value="1"/>
</dbReference>
<dbReference type="Pfam" id="PF17765">
    <property type="entry name" value="MLTR_LBD"/>
    <property type="match status" value="1"/>
</dbReference>
<evidence type="ECO:0000259" key="1">
    <source>
        <dbReference type="SMART" id="SM00530"/>
    </source>
</evidence>
<dbReference type="Gene3D" id="1.10.260.40">
    <property type="entry name" value="lambda repressor-like DNA-binding domains"/>
    <property type="match status" value="1"/>
</dbReference>
<feature type="domain" description="HTH cro/C1-type" evidence="1">
    <location>
        <begin position="20"/>
        <end position="92"/>
    </location>
</feature>
<name>A0ABY4NPW6_9PSEU</name>
<dbReference type="InterPro" id="IPR010982">
    <property type="entry name" value="Lambda_DNA-bd_dom_sf"/>
</dbReference>
<evidence type="ECO:0000313" key="2">
    <source>
        <dbReference type="EMBL" id="UQS21861.1"/>
    </source>
</evidence>
<dbReference type="PANTHER" id="PTHR35010">
    <property type="entry name" value="BLL4672 PROTEIN-RELATED"/>
    <property type="match status" value="1"/>
</dbReference>
<dbReference type="InterPro" id="IPR041413">
    <property type="entry name" value="MLTR_LBD"/>
</dbReference>
<organism evidence="2 3">
    <name type="scientific">Amycolatopsis thermalba</name>
    <dbReference type="NCBI Taxonomy" id="944492"/>
    <lineage>
        <taxon>Bacteria</taxon>
        <taxon>Bacillati</taxon>
        <taxon>Actinomycetota</taxon>
        <taxon>Actinomycetes</taxon>
        <taxon>Pseudonocardiales</taxon>
        <taxon>Pseudonocardiaceae</taxon>
        <taxon>Amycolatopsis</taxon>
    </lineage>
</organism>
<proteinExistence type="predicted"/>
<dbReference type="EMBL" id="CP091196">
    <property type="protein sequence ID" value="UQS21861.1"/>
    <property type="molecule type" value="Genomic_DNA"/>
</dbReference>
<dbReference type="InterPro" id="IPR001387">
    <property type="entry name" value="Cro/C1-type_HTH"/>
</dbReference>
<dbReference type="RefSeq" id="WP_116112812.1">
    <property type="nucleotide sequence ID" value="NZ_CP091196.1"/>
</dbReference>
<gene>
    <name evidence="2" type="ORF">L1857_02995</name>
</gene>
<protein>
    <submittedName>
        <fullName evidence="2">Helix-turn-helix transcriptional regulator</fullName>
    </submittedName>
</protein>
<dbReference type="Pfam" id="PF13560">
    <property type="entry name" value="HTH_31"/>
    <property type="match status" value="1"/>
</dbReference>
<dbReference type="SUPFAM" id="SSF47413">
    <property type="entry name" value="lambda repressor-like DNA-binding domains"/>
    <property type="match status" value="1"/>
</dbReference>
<accession>A0ABY4NPW6</accession>
<evidence type="ECO:0000313" key="3">
    <source>
        <dbReference type="Proteomes" id="UP000830158"/>
    </source>
</evidence>
<sequence length="277" mass="31818">MTTALAASTDEIRRRELASFLRSRRERISPEQVGLPSGGRRRTPGLRREEVAQLAGVGVTWYTWLEQGRDIRASEQVLNAIARTLRLDPYERSHLYTLAGLPEPPIEVDRTVVTPQVRAMLDQLEPFPAVVQNARTDILAYNAAFDWLMDVDSIPFEDRNSLLQCFTNPRWRARLRDWADGMPRTVAQFRASMAEHIAEPGWKALVKRLRQESPEFEAVWNQHDVQPLCNLTKVFVHPEAGLLTFDFTHLWFGRHSEVRLTTYTPADSETTAELRAR</sequence>
<reference evidence="2" key="1">
    <citation type="submission" date="2022-01" db="EMBL/GenBank/DDBJ databases">
        <title>PSI-footprinting approach for the identification of protein synthesis inhibitor producers.</title>
        <authorList>
            <person name="Handel F."/>
            <person name="Kulik A."/>
            <person name="Wex K.W."/>
            <person name="Berscheid A."/>
            <person name="Saur J.S."/>
            <person name="Winkler A."/>
            <person name="Wibberg D."/>
            <person name="Kalinowski J."/>
            <person name="Broetz-Oesterhelt H."/>
            <person name="Mast Y."/>
        </authorList>
    </citation>
    <scope>NUCLEOTIDE SEQUENCE</scope>
    <source>
        <strain evidence="2">KNN 49.3e</strain>
    </source>
</reference>
<keyword evidence="3" id="KW-1185">Reference proteome</keyword>
<dbReference type="PANTHER" id="PTHR35010:SF2">
    <property type="entry name" value="BLL4672 PROTEIN"/>
    <property type="match status" value="1"/>
</dbReference>